<dbReference type="Gene3D" id="2.30.110.10">
    <property type="entry name" value="Electron Transport, Fmn-binding Protein, Chain A"/>
    <property type="match status" value="1"/>
</dbReference>
<dbReference type="Proteomes" id="UP000698242">
    <property type="component" value="Unassembled WGS sequence"/>
</dbReference>
<keyword evidence="2" id="KW-0560">Oxidoreductase</keyword>
<evidence type="ECO:0000313" key="2">
    <source>
        <dbReference type="EMBL" id="KAF0677573.1"/>
    </source>
</evidence>
<dbReference type="InterPro" id="IPR024624">
    <property type="entry name" value="Pyridox_Oxase_Alr4036_FMN-bd"/>
</dbReference>
<evidence type="ECO:0000313" key="3">
    <source>
        <dbReference type="Proteomes" id="UP000698242"/>
    </source>
</evidence>
<dbReference type="AlphaFoldDB" id="A0A921P1N1"/>
<comment type="caution">
    <text evidence="2">The sequence shown here is derived from an EMBL/GenBank/DDBJ whole genome shotgun (WGS) entry which is preliminary data.</text>
</comment>
<dbReference type="EC" id="1.4.3.5" evidence="2"/>
<reference evidence="2" key="1">
    <citation type="submission" date="2013-03" db="EMBL/GenBank/DDBJ databases">
        <title>Genome Sequence of the Profundibacterium mesophilum strain KAUST100406-0324T from Red Sea, a novel genus in the family Rhodobacteraceae.</title>
        <authorList>
            <person name="Essack M."/>
            <person name="Alam I."/>
            <person name="Lafi F."/>
            <person name="Alawi W."/>
            <person name="Kamanu F."/>
            <person name="Al-Suwailem A."/>
            <person name="Lee O.O."/>
            <person name="Xu Y."/>
            <person name="Bajic V."/>
            <person name="Qian P.-Y."/>
            <person name="Archer J."/>
        </authorList>
    </citation>
    <scope>NUCLEOTIDE SEQUENCE</scope>
    <source>
        <strain evidence="2">KAUST100406-0324</strain>
    </source>
</reference>
<organism evidence="2 3">
    <name type="scientific">Profundibacterium mesophilum KAUST100406-0324</name>
    <dbReference type="NCBI Taxonomy" id="1037889"/>
    <lineage>
        <taxon>Bacteria</taxon>
        <taxon>Pseudomonadati</taxon>
        <taxon>Pseudomonadota</taxon>
        <taxon>Alphaproteobacteria</taxon>
        <taxon>Rhodobacterales</taxon>
        <taxon>Roseobacteraceae</taxon>
        <taxon>Profundibacterium</taxon>
    </lineage>
</organism>
<keyword evidence="3" id="KW-1185">Reference proteome</keyword>
<dbReference type="RefSeq" id="WP_159963548.1">
    <property type="nucleotide sequence ID" value="NZ_APKE01000001.1"/>
</dbReference>
<name>A0A921P1N1_9RHOB</name>
<feature type="domain" description="Pyridoxamine 5'-phosphate oxidase Alr4036 family FMN-binding" evidence="1">
    <location>
        <begin position="23"/>
        <end position="97"/>
    </location>
</feature>
<evidence type="ECO:0000259" key="1">
    <source>
        <dbReference type="Pfam" id="PF12766"/>
    </source>
</evidence>
<dbReference type="InterPro" id="IPR012349">
    <property type="entry name" value="Split_barrel_FMN-bd"/>
</dbReference>
<gene>
    <name evidence="2" type="primary">pdxH</name>
    <name evidence="2" type="ORF">PMES_00078</name>
</gene>
<protein>
    <submittedName>
        <fullName evidence="2">Pyridoxinepyridoxamine 5'-phosphate oxidase</fullName>
        <ecNumber evidence="2">1.4.3.5</ecNumber>
    </submittedName>
</protein>
<dbReference type="OrthoDB" id="5120525at2"/>
<sequence length="186" mass="19866">MSEVYETLRSLHDAAWDMIAEGARSRTAPAHLVGLATTGTDGTPQLRNLLLRGAAPGPGEVEMLTDLASGKIAELAADPHAALLAWDAERALQLRLSLVVGIESGKALDAAWDAVPQRARENYGGTPHPGTPLAAPGDYLPGTDRGRFARLRGRVMRMDVLHLGEARHVRATFSRLDDFAGAWCAP</sequence>
<dbReference type="GO" id="GO:0010181">
    <property type="term" value="F:FMN binding"/>
    <property type="evidence" value="ECO:0007669"/>
    <property type="project" value="InterPro"/>
</dbReference>
<dbReference type="GO" id="GO:0004733">
    <property type="term" value="F:pyridoxamine phosphate oxidase activity"/>
    <property type="evidence" value="ECO:0007669"/>
    <property type="project" value="UniProtKB-EC"/>
</dbReference>
<dbReference type="EMBL" id="APKE01000001">
    <property type="protein sequence ID" value="KAF0677573.1"/>
    <property type="molecule type" value="Genomic_DNA"/>
</dbReference>
<accession>A0A921P1N1</accession>
<dbReference type="Pfam" id="PF12766">
    <property type="entry name" value="Pyridox_oxase_2"/>
    <property type="match status" value="1"/>
</dbReference>
<dbReference type="SUPFAM" id="SSF50475">
    <property type="entry name" value="FMN-binding split barrel"/>
    <property type="match status" value="1"/>
</dbReference>
<proteinExistence type="predicted"/>